<evidence type="ECO:0000256" key="7">
    <source>
        <dbReference type="SAM" id="SignalP"/>
    </source>
</evidence>
<dbReference type="InterPro" id="IPR006311">
    <property type="entry name" value="TAT_signal"/>
</dbReference>
<keyword evidence="6" id="KW-0574">Periplasm</keyword>
<organism evidence="9 10">
    <name type="scientific">Rariglobus hedericola</name>
    <dbReference type="NCBI Taxonomy" id="2597822"/>
    <lineage>
        <taxon>Bacteria</taxon>
        <taxon>Pseudomonadati</taxon>
        <taxon>Verrucomicrobiota</taxon>
        <taxon>Opitutia</taxon>
        <taxon>Opitutales</taxon>
        <taxon>Opitutaceae</taxon>
        <taxon>Rariglobus</taxon>
    </lineage>
</organism>
<dbReference type="PANTHER" id="PTHR30504:SF3">
    <property type="entry name" value="GLUCANS BIOSYNTHESIS PROTEIN D"/>
    <property type="match status" value="1"/>
</dbReference>
<keyword evidence="10" id="KW-1185">Reference proteome</keyword>
<dbReference type="InterPro" id="IPR014438">
    <property type="entry name" value="Glucan_biosyn_MdoG/MdoD"/>
</dbReference>
<dbReference type="UniPathway" id="UPA00637"/>
<dbReference type="GO" id="GO:0051274">
    <property type="term" value="P:beta-glucan biosynthetic process"/>
    <property type="evidence" value="ECO:0007669"/>
    <property type="project" value="TreeGrafter"/>
</dbReference>
<evidence type="ECO:0000313" key="9">
    <source>
        <dbReference type="EMBL" id="TSJ77027.1"/>
    </source>
</evidence>
<dbReference type="PIRSF" id="PIRSF006281">
    <property type="entry name" value="MdoG"/>
    <property type="match status" value="1"/>
</dbReference>
<comment type="similarity">
    <text evidence="4">Belongs to the OpgD/OpgG family.</text>
</comment>
<evidence type="ECO:0000256" key="3">
    <source>
        <dbReference type="ARBA" id="ARBA00005001"/>
    </source>
</evidence>
<comment type="function">
    <text evidence="1">Probably involved in the control of the structural glucose backbone of osmoregulated periplasmic glucans (OPGs).</text>
</comment>
<gene>
    <name evidence="9" type="ORF">FPL22_13025</name>
</gene>
<dbReference type="InterPro" id="IPR014756">
    <property type="entry name" value="Ig_E-set"/>
</dbReference>
<dbReference type="PANTHER" id="PTHR30504">
    <property type="entry name" value="GLUCANS BIOSYNTHESIS PROTEIN"/>
    <property type="match status" value="1"/>
</dbReference>
<evidence type="ECO:0000256" key="4">
    <source>
        <dbReference type="ARBA" id="ARBA00009284"/>
    </source>
</evidence>
<name>A0A556QK81_9BACT</name>
<dbReference type="HAMAP" id="MF_01068">
    <property type="entry name" value="MdoD_OpgD"/>
    <property type="match status" value="1"/>
</dbReference>
<dbReference type="InterPro" id="IPR023724">
    <property type="entry name" value="Glucan_biosyn_MdoD"/>
</dbReference>
<dbReference type="SUPFAM" id="SSF74650">
    <property type="entry name" value="Galactose mutarotase-like"/>
    <property type="match status" value="1"/>
</dbReference>
<dbReference type="Proteomes" id="UP000315648">
    <property type="component" value="Unassembled WGS sequence"/>
</dbReference>
<evidence type="ECO:0000259" key="8">
    <source>
        <dbReference type="Pfam" id="PF04349"/>
    </source>
</evidence>
<evidence type="ECO:0000256" key="2">
    <source>
        <dbReference type="ARBA" id="ARBA00004418"/>
    </source>
</evidence>
<comment type="pathway">
    <text evidence="3">Glycan metabolism; osmoregulated periplasmic glucan (OPG) biosynthesis.</text>
</comment>
<sequence>MNRRDFIKSSAAMGVLGLSPIGSLASPPAASPAASPAGPRFVGEAVPFDYAWLKGRARTLSAAAYQAPVNVLPAAIKSFDWDQYQSIQYRNDHALWARDRLQFQSKFFHLGLFFQQAVHMHEVADGQARELAYDPAMFSYGKSGVDGTTLPADLGFAGFRLNFHSDFQRDVAAFLGASYFRAVGSDLQYGLSARGLAVDCGLNRAEEFPRFTSFWLERPDPRSSKVTVYALMDSPSVTGAYRFDVYPGATLVMDIDAALYPRTSIERLGIAPLTSMFQCGANDKRMANDWRPQIHDSDGLAMWTGSGEWIWRPLTNPAGLRFNAHLDENPRGFGLLQRDRNFDHYQDDGVFYDRRPSLWVEPKSGWGKGSIQLVEIPTNDETFDNIVAFWNPERPTQAGDELLLGYRLHWGNKMPVTPPLATVEQTRTGIGGIVGRKRTYFSWRFAVDFVGGTLPMFTADSGVEAVVSASRGEIELVSARPLASIKGYRAMFDLKVTDAAPGPINLRLFLRSNEQPLSETWLYQWTPPADRSFV</sequence>
<evidence type="ECO:0000256" key="5">
    <source>
        <dbReference type="ARBA" id="ARBA00022729"/>
    </source>
</evidence>
<dbReference type="FunFam" id="2.70.98.10:FF:000001">
    <property type="entry name" value="Glucans biosynthesis protein G"/>
    <property type="match status" value="1"/>
</dbReference>
<dbReference type="InterPro" id="IPR014718">
    <property type="entry name" value="GH-type_carb-bd"/>
</dbReference>
<evidence type="ECO:0000256" key="1">
    <source>
        <dbReference type="ARBA" id="ARBA00003985"/>
    </source>
</evidence>
<dbReference type="SUPFAM" id="SSF81296">
    <property type="entry name" value="E set domains"/>
    <property type="match status" value="1"/>
</dbReference>
<feature type="chain" id="PRO_5022124012" evidence="7">
    <location>
        <begin position="26"/>
        <end position="534"/>
    </location>
</feature>
<evidence type="ECO:0000313" key="10">
    <source>
        <dbReference type="Proteomes" id="UP000315648"/>
    </source>
</evidence>
<dbReference type="InterPro" id="IPR007444">
    <property type="entry name" value="Glucan_biosyn_MdoG_C"/>
</dbReference>
<dbReference type="OrthoDB" id="335750at2"/>
<dbReference type="GO" id="GO:0030288">
    <property type="term" value="C:outer membrane-bounded periplasmic space"/>
    <property type="evidence" value="ECO:0007669"/>
    <property type="project" value="TreeGrafter"/>
</dbReference>
<accession>A0A556QK81</accession>
<evidence type="ECO:0000256" key="6">
    <source>
        <dbReference type="ARBA" id="ARBA00022764"/>
    </source>
</evidence>
<reference evidence="9 10" key="1">
    <citation type="submission" date="2019-07" db="EMBL/GenBank/DDBJ databases">
        <title>Description of 53C-WASEF.</title>
        <authorList>
            <person name="Pitt A."/>
            <person name="Hahn M.W."/>
        </authorList>
    </citation>
    <scope>NUCLEOTIDE SEQUENCE [LARGE SCALE GENOMIC DNA]</scope>
    <source>
        <strain evidence="9 10">53C-WASEF</strain>
    </source>
</reference>
<keyword evidence="5 7" id="KW-0732">Signal</keyword>
<comment type="caution">
    <text evidence="9">The sequence shown here is derived from an EMBL/GenBank/DDBJ whole genome shotgun (WGS) entry which is preliminary data.</text>
</comment>
<comment type="subcellular location">
    <subcellularLocation>
        <location evidence="2">Periplasm</location>
    </subcellularLocation>
</comment>
<dbReference type="InterPro" id="IPR011013">
    <property type="entry name" value="Gal_mutarotase_sf_dom"/>
</dbReference>
<dbReference type="PROSITE" id="PS51318">
    <property type="entry name" value="TAT"/>
    <property type="match status" value="1"/>
</dbReference>
<protein>
    <submittedName>
        <fullName evidence="9">Glucan biosynthesis protein D</fullName>
    </submittedName>
</protein>
<dbReference type="GO" id="GO:0003824">
    <property type="term" value="F:catalytic activity"/>
    <property type="evidence" value="ECO:0007669"/>
    <property type="project" value="InterPro"/>
</dbReference>
<dbReference type="InterPro" id="IPR013783">
    <property type="entry name" value="Ig-like_fold"/>
</dbReference>
<feature type="domain" description="Glucan biosynthesis periplasmic MdoG C-terminal" evidence="8">
    <location>
        <begin position="48"/>
        <end position="525"/>
    </location>
</feature>
<dbReference type="Gene3D" id="2.70.98.10">
    <property type="match status" value="1"/>
</dbReference>
<feature type="signal peptide" evidence="7">
    <location>
        <begin position="1"/>
        <end position="25"/>
    </location>
</feature>
<dbReference type="AlphaFoldDB" id="A0A556QK81"/>
<dbReference type="RefSeq" id="WP_144230848.1">
    <property type="nucleotide sequence ID" value="NZ_CBCRVV010000006.1"/>
</dbReference>
<dbReference type="Gene3D" id="2.60.40.10">
    <property type="entry name" value="Immunoglobulins"/>
    <property type="match status" value="1"/>
</dbReference>
<dbReference type="GO" id="GO:0030246">
    <property type="term" value="F:carbohydrate binding"/>
    <property type="evidence" value="ECO:0007669"/>
    <property type="project" value="InterPro"/>
</dbReference>
<proteinExistence type="inferred from homology"/>
<dbReference type="EMBL" id="VMBG01000002">
    <property type="protein sequence ID" value="TSJ77027.1"/>
    <property type="molecule type" value="Genomic_DNA"/>
</dbReference>
<dbReference type="Pfam" id="PF04349">
    <property type="entry name" value="MdoG"/>
    <property type="match status" value="1"/>
</dbReference>